<evidence type="ECO:0000313" key="1">
    <source>
        <dbReference type="EMBL" id="KAL1602608.1"/>
    </source>
</evidence>
<reference evidence="1 2" key="1">
    <citation type="submission" date="2024-02" db="EMBL/GenBank/DDBJ databases">
        <title>De novo assembly and annotation of 12 fungi associated with fruit tree decline syndrome in Ontario, Canada.</title>
        <authorList>
            <person name="Sulman M."/>
            <person name="Ellouze W."/>
            <person name="Ilyukhin E."/>
        </authorList>
    </citation>
    <scope>NUCLEOTIDE SEQUENCE [LARGE SCALE GENOMIC DNA]</scope>
    <source>
        <strain evidence="1 2">M42-189</strain>
    </source>
</reference>
<protein>
    <recommendedName>
        <fullName evidence="3">Carboxylesterase type B domain-containing protein</fullName>
    </recommendedName>
</protein>
<dbReference type="EMBL" id="JAKJXO020000007">
    <property type="protein sequence ID" value="KAL1602608.1"/>
    <property type="molecule type" value="Genomic_DNA"/>
</dbReference>
<name>A0ABR3REI4_9PLEO</name>
<dbReference type="Proteomes" id="UP001521785">
    <property type="component" value="Unassembled WGS sequence"/>
</dbReference>
<keyword evidence="2" id="KW-1185">Reference proteome</keyword>
<accession>A0ABR3REI4</accession>
<dbReference type="Gene3D" id="3.40.50.1820">
    <property type="entry name" value="alpha/beta hydrolase"/>
    <property type="match status" value="1"/>
</dbReference>
<proteinExistence type="predicted"/>
<dbReference type="SUPFAM" id="SSF53474">
    <property type="entry name" value="alpha/beta-Hydrolases"/>
    <property type="match status" value="1"/>
</dbReference>
<dbReference type="InterPro" id="IPR029058">
    <property type="entry name" value="AB_hydrolase_fold"/>
</dbReference>
<comment type="caution">
    <text evidence="1">The sequence shown here is derived from an EMBL/GenBank/DDBJ whole genome shotgun (WGS) entry which is preliminary data.</text>
</comment>
<evidence type="ECO:0008006" key="3">
    <source>
        <dbReference type="Google" id="ProtNLM"/>
    </source>
</evidence>
<organism evidence="1 2">
    <name type="scientific">Paraconiothyrium brasiliense</name>
    <dbReference type="NCBI Taxonomy" id="300254"/>
    <lineage>
        <taxon>Eukaryota</taxon>
        <taxon>Fungi</taxon>
        <taxon>Dikarya</taxon>
        <taxon>Ascomycota</taxon>
        <taxon>Pezizomycotina</taxon>
        <taxon>Dothideomycetes</taxon>
        <taxon>Pleosporomycetidae</taxon>
        <taxon>Pleosporales</taxon>
        <taxon>Massarineae</taxon>
        <taxon>Didymosphaeriaceae</taxon>
        <taxon>Paraconiothyrium</taxon>
    </lineage>
</organism>
<gene>
    <name evidence="1" type="ORF">SLS60_006024</name>
</gene>
<sequence length="299" mass="32842">MSGTPLMLKPLSSDVAENTYEVIIAELGLKDASVEERIHRLTSISPEELVEKTPMTARLAPFLDDDVLPKAITFETLASGVDIPGIKWCEELMLGDCQHDGNVTFFMGLASRVQNLAPTLYTSFSASLGAATATAVLEAYGIGPNTSDDVALQSTIYLATDIVYAAPALSFARAWSGKTYAYHFNEGNPWDGQFKGMATHMLDAAFLFQNYNERMNKGAKVVAQEFARAFLAFVNGIGPWKDFEEDENVKAFGGGEVDHMVRSNEWGNGRRDMLFRLAEEGKVDLYVLSVAWDEFLAGH</sequence>
<evidence type="ECO:0000313" key="2">
    <source>
        <dbReference type="Proteomes" id="UP001521785"/>
    </source>
</evidence>